<dbReference type="AlphaFoldDB" id="A0A4D9ERI4"/>
<feature type="compositionally biased region" description="Low complexity" evidence="1">
    <location>
        <begin position="57"/>
        <end position="67"/>
    </location>
</feature>
<accession>A0A4D9ERI4</accession>
<reference evidence="2 3" key="2">
    <citation type="submission" date="2019-04" db="EMBL/GenBank/DDBJ databases">
        <title>The genome sequence of big-headed turtle.</title>
        <authorList>
            <person name="Gong S."/>
        </authorList>
    </citation>
    <scope>NUCLEOTIDE SEQUENCE [LARGE SCALE GENOMIC DNA]</scope>
    <source>
        <strain evidence="2">DO16091913</strain>
        <tissue evidence="2">Muscle</tissue>
    </source>
</reference>
<name>A0A4D9ERI4_9SAUR</name>
<keyword evidence="3" id="KW-1185">Reference proteome</keyword>
<dbReference type="Proteomes" id="UP000297703">
    <property type="component" value="Unassembled WGS sequence"/>
</dbReference>
<comment type="caution">
    <text evidence="2">The sequence shown here is derived from an EMBL/GenBank/DDBJ whole genome shotgun (WGS) entry which is preliminary data.</text>
</comment>
<feature type="region of interest" description="Disordered" evidence="1">
    <location>
        <begin position="37"/>
        <end position="75"/>
    </location>
</feature>
<reference evidence="2 3" key="1">
    <citation type="submission" date="2019-04" db="EMBL/GenBank/DDBJ databases">
        <title>Draft genome of the big-headed turtle Platysternon megacephalum.</title>
        <authorList>
            <person name="Gong S."/>
        </authorList>
    </citation>
    <scope>NUCLEOTIDE SEQUENCE [LARGE SCALE GENOMIC DNA]</scope>
    <source>
        <strain evidence="2">DO16091913</strain>
        <tissue evidence="2">Muscle</tissue>
    </source>
</reference>
<evidence type="ECO:0000256" key="1">
    <source>
        <dbReference type="SAM" id="MobiDB-lite"/>
    </source>
</evidence>
<gene>
    <name evidence="2" type="ORF">DR999_PMT06235</name>
</gene>
<protein>
    <submittedName>
        <fullName evidence="2">Actin-related protein 3</fullName>
    </submittedName>
</protein>
<evidence type="ECO:0000313" key="2">
    <source>
        <dbReference type="EMBL" id="TFK10823.1"/>
    </source>
</evidence>
<evidence type="ECO:0000313" key="3">
    <source>
        <dbReference type="Proteomes" id="UP000297703"/>
    </source>
</evidence>
<proteinExistence type="predicted"/>
<dbReference type="EMBL" id="QXTE01000039">
    <property type="protein sequence ID" value="TFK10823.1"/>
    <property type="molecule type" value="Genomic_DNA"/>
</dbReference>
<sequence>MPWEFSFEESRLGANEMLDSELHVGAPGSYARSLQLHRLERQHGKRRQPHPERAQTPRAGAPAGRGRAQLKMTTSQESNWRLRLSVSLARSWRSCIAQREGIHCSLVQAANEVQ</sequence>
<organism evidence="2 3">
    <name type="scientific">Platysternon megacephalum</name>
    <name type="common">big-headed turtle</name>
    <dbReference type="NCBI Taxonomy" id="55544"/>
    <lineage>
        <taxon>Eukaryota</taxon>
        <taxon>Metazoa</taxon>
        <taxon>Chordata</taxon>
        <taxon>Craniata</taxon>
        <taxon>Vertebrata</taxon>
        <taxon>Euteleostomi</taxon>
        <taxon>Archelosauria</taxon>
        <taxon>Testudinata</taxon>
        <taxon>Testudines</taxon>
        <taxon>Cryptodira</taxon>
        <taxon>Durocryptodira</taxon>
        <taxon>Testudinoidea</taxon>
        <taxon>Platysternidae</taxon>
        <taxon>Platysternon</taxon>
    </lineage>
</organism>